<dbReference type="Pfam" id="PF09997">
    <property type="entry name" value="DUF2238"/>
    <property type="match status" value="1"/>
</dbReference>
<evidence type="ECO:0000313" key="2">
    <source>
        <dbReference type="EMBL" id="CAI4033359.1"/>
    </source>
</evidence>
<feature type="transmembrane region" description="Helical" evidence="1">
    <location>
        <begin position="7"/>
        <end position="25"/>
    </location>
</feature>
<dbReference type="RefSeq" id="WP_289270499.1">
    <property type="nucleotide sequence ID" value="NZ_OX365700.1"/>
</dbReference>
<sequence>MIARNKLLIGLVAWYVLLSAWMAYSPVDREFWALASILPAVFVLGLIAAYRYLPLSPLSYVLITGFLTLHSIGVHYTYAQTPVGAWLEQALHLGRNHFDRVVHFSFGFLLAYPMEEAFRLLGHARGWVLYYLPVTTVLGLSGLWEIIESWVARAVHPELGITYLGSQGDMWDAQRDMAAAFYGSLLCMALLLAVRIVRRLRADASAKGGILPLLDPSDETEANSAIAQRSS</sequence>
<dbReference type="KEGG" id="nti:DNFV4_03795"/>
<proteinExistence type="predicted"/>
<dbReference type="PIRSF" id="PIRSF020606">
    <property type="entry name" value="UCP020606"/>
    <property type="match status" value="1"/>
</dbReference>
<dbReference type="EMBL" id="OX365700">
    <property type="protein sequence ID" value="CAI4033359.1"/>
    <property type="molecule type" value="Genomic_DNA"/>
</dbReference>
<evidence type="ECO:0000256" key="1">
    <source>
        <dbReference type="SAM" id="Phobius"/>
    </source>
</evidence>
<evidence type="ECO:0008006" key="4">
    <source>
        <dbReference type="Google" id="ProtNLM"/>
    </source>
</evidence>
<feature type="transmembrane region" description="Helical" evidence="1">
    <location>
        <begin position="98"/>
        <end position="115"/>
    </location>
</feature>
<protein>
    <recommendedName>
        <fullName evidence="4">DUF2238 domain-containing protein</fullName>
    </recommendedName>
</protein>
<dbReference type="Proteomes" id="UP001179121">
    <property type="component" value="Chromosome"/>
</dbReference>
<dbReference type="AlphaFoldDB" id="A0AA86N294"/>
<evidence type="ECO:0000313" key="3">
    <source>
        <dbReference type="Proteomes" id="UP001179121"/>
    </source>
</evidence>
<accession>A0AA86N294</accession>
<feature type="transmembrane region" description="Helical" evidence="1">
    <location>
        <begin position="179"/>
        <end position="197"/>
    </location>
</feature>
<keyword evidence="1" id="KW-0472">Membrane</keyword>
<organism evidence="2 3">
    <name type="scientific">Nitrospira tepida</name>
    <dbReference type="NCBI Taxonomy" id="2973512"/>
    <lineage>
        <taxon>Bacteria</taxon>
        <taxon>Pseudomonadati</taxon>
        <taxon>Nitrospirota</taxon>
        <taxon>Nitrospiria</taxon>
        <taxon>Nitrospirales</taxon>
        <taxon>Nitrospiraceae</taxon>
        <taxon>Nitrospira</taxon>
    </lineage>
</organism>
<feature type="transmembrane region" description="Helical" evidence="1">
    <location>
        <begin position="60"/>
        <end position="78"/>
    </location>
</feature>
<keyword evidence="1" id="KW-0812">Transmembrane</keyword>
<dbReference type="InterPro" id="IPR014509">
    <property type="entry name" value="YjdF-like"/>
</dbReference>
<keyword evidence="1" id="KW-1133">Transmembrane helix</keyword>
<reference evidence="2" key="1">
    <citation type="submission" date="2022-10" db="EMBL/GenBank/DDBJ databases">
        <authorList>
            <person name="Koch H."/>
        </authorList>
    </citation>
    <scope>NUCLEOTIDE SEQUENCE</scope>
    <source>
        <strain evidence="2">DNF</strain>
    </source>
</reference>
<name>A0AA86N294_9BACT</name>
<gene>
    <name evidence="2" type="ORF">DNFV4_03795</name>
</gene>
<feature type="transmembrane region" description="Helical" evidence="1">
    <location>
        <begin position="127"/>
        <end position="147"/>
    </location>
</feature>
<keyword evidence="3" id="KW-1185">Reference proteome</keyword>
<dbReference type="InterPro" id="IPR058534">
    <property type="entry name" value="YjdF"/>
</dbReference>
<feature type="transmembrane region" description="Helical" evidence="1">
    <location>
        <begin position="31"/>
        <end position="53"/>
    </location>
</feature>